<dbReference type="Gene3D" id="1.10.10.10">
    <property type="entry name" value="Winged helix-like DNA-binding domain superfamily/Winged helix DNA-binding domain"/>
    <property type="match status" value="1"/>
</dbReference>
<dbReference type="Proteomes" id="UP000217211">
    <property type="component" value="Plasmid pSJ05684b"/>
</dbReference>
<dbReference type="InterPro" id="IPR000847">
    <property type="entry name" value="LysR_HTH_N"/>
</dbReference>
<evidence type="ECO:0000256" key="3">
    <source>
        <dbReference type="ARBA" id="ARBA00023125"/>
    </source>
</evidence>
<dbReference type="GO" id="GO:0003700">
    <property type="term" value="F:DNA-binding transcription factor activity"/>
    <property type="evidence" value="ECO:0007669"/>
    <property type="project" value="InterPro"/>
</dbReference>
<dbReference type="InterPro" id="IPR005119">
    <property type="entry name" value="LysR_subst-bd"/>
</dbReference>
<dbReference type="PANTHER" id="PTHR30537:SF5">
    <property type="entry name" value="HTH-TYPE TRANSCRIPTIONAL ACTIVATOR TTDR-RELATED"/>
    <property type="match status" value="1"/>
</dbReference>
<dbReference type="Gene3D" id="3.40.190.290">
    <property type="match status" value="1"/>
</dbReference>
<dbReference type="CDD" id="cd08471">
    <property type="entry name" value="PBP2_CrgA_like_2"/>
    <property type="match status" value="1"/>
</dbReference>
<keyword evidence="2" id="KW-0805">Transcription regulation</keyword>
<evidence type="ECO:0000259" key="5">
    <source>
        <dbReference type="PROSITE" id="PS50931"/>
    </source>
</evidence>
<keyword evidence="7" id="KW-1185">Reference proteome</keyword>
<sequence length="311" mass="34107">MDRWQAMRIFSQVVDSGSFAQAAKMLHMSPPSVTRAIAALEQQIGTRLLVRTTRSVKLTAAGEGYVADCRRILAEIAEAEANAAGSFTHPAGLLTVTAPALFGRIHVLPIVLDFLDHYPAMQVKTVFVDRVTNLVEEGLDVAIRIAALPSSGLIARRIGSVRQVVCGSPDYFARFGKPQSPQDLTRHRMVGRDGLFGHSEWQFGRDNSIRVPIGARLIVNTNDAAIAAAVAGWGLSRFQSYQVAPEIEAGRLDVVLADYEREPVPIHIVHAEGRRVSARIRAFVDFATERFRRRAGVDAGLPPETPPWYGY</sequence>
<reference evidence="6 7" key="1">
    <citation type="submission" date="2017-08" db="EMBL/GenBank/DDBJ databases">
        <title>Multipartite genome sequences of Sinorhizobium species nodulating soybeans.</title>
        <authorList>
            <person name="Tian C.F."/>
        </authorList>
    </citation>
    <scope>NUCLEOTIDE SEQUENCE [LARGE SCALE GENOMIC DNA]</scope>
    <source>
        <strain evidence="6 7">CCBAU 05684</strain>
        <plasmid evidence="7">psj05684b</plasmid>
    </source>
</reference>
<evidence type="ECO:0000256" key="2">
    <source>
        <dbReference type="ARBA" id="ARBA00023015"/>
    </source>
</evidence>
<evidence type="ECO:0000256" key="1">
    <source>
        <dbReference type="ARBA" id="ARBA00009437"/>
    </source>
</evidence>
<gene>
    <name evidence="6" type="ORF">SJ05684_b49350</name>
</gene>
<dbReference type="RefSeq" id="WP_034858015.1">
    <property type="nucleotide sequence ID" value="NZ_AJQT01000102.1"/>
</dbReference>
<keyword evidence="4" id="KW-0804">Transcription</keyword>
<dbReference type="FunFam" id="1.10.10.10:FF:000001">
    <property type="entry name" value="LysR family transcriptional regulator"/>
    <property type="match status" value="1"/>
</dbReference>
<dbReference type="GO" id="GO:0006351">
    <property type="term" value="P:DNA-templated transcription"/>
    <property type="evidence" value="ECO:0007669"/>
    <property type="project" value="TreeGrafter"/>
</dbReference>
<keyword evidence="6" id="KW-0614">Plasmid</keyword>
<dbReference type="SUPFAM" id="SSF53850">
    <property type="entry name" value="Periplasmic binding protein-like II"/>
    <property type="match status" value="1"/>
</dbReference>
<dbReference type="InterPro" id="IPR036390">
    <property type="entry name" value="WH_DNA-bd_sf"/>
</dbReference>
<geneLocation type="plasmid" evidence="7">
    <name>psj05684b</name>
</geneLocation>
<dbReference type="PANTHER" id="PTHR30537">
    <property type="entry name" value="HTH-TYPE TRANSCRIPTIONAL REGULATOR"/>
    <property type="match status" value="1"/>
</dbReference>
<dbReference type="SUPFAM" id="SSF46785">
    <property type="entry name" value="Winged helix' DNA-binding domain"/>
    <property type="match status" value="1"/>
</dbReference>
<dbReference type="GO" id="GO:0043565">
    <property type="term" value="F:sequence-specific DNA binding"/>
    <property type="evidence" value="ECO:0007669"/>
    <property type="project" value="TreeGrafter"/>
</dbReference>
<dbReference type="STRING" id="716928.GCA_000261485_04500"/>
<dbReference type="EMBL" id="CP023068">
    <property type="protein sequence ID" value="ASY65917.1"/>
    <property type="molecule type" value="Genomic_DNA"/>
</dbReference>
<feature type="domain" description="HTH lysR-type" evidence="5">
    <location>
        <begin position="1"/>
        <end position="59"/>
    </location>
</feature>
<dbReference type="InterPro" id="IPR058163">
    <property type="entry name" value="LysR-type_TF_proteobact-type"/>
</dbReference>
<protein>
    <submittedName>
        <fullName evidence="6">Transcriptional regulator, LysR family</fullName>
    </submittedName>
</protein>
<dbReference type="OrthoDB" id="9786526at2"/>
<keyword evidence="3" id="KW-0238">DNA-binding</keyword>
<dbReference type="eggNOG" id="COG0583">
    <property type="taxonomic scope" value="Bacteria"/>
</dbReference>
<dbReference type="PRINTS" id="PR00039">
    <property type="entry name" value="HTHLYSR"/>
</dbReference>
<evidence type="ECO:0000313" key="6">
    <source>
        <dbReference type="EMBL" id="ASY65917.1"/>
    </source>
</evidence>
<dbReference type="PROSITE" id="PS50931">
    <property type="entry name" value="HTH_LYSR"/>
    <property type="match status" value="1"/>
</dbReference>
<dbReference type="AlphaFoldDB" id="A0A249PJK0"/>
<proteinExistence type="inferred from homology"/>
<dbReference type="InterPro" id="IPR036388">
    <property type="entry name" value="WH-like_DNA-bd_sf"/>
</dbReference>
<name>A0A249PJK0_9HYPH</name>
<accession>A0A249PJK0</accession>
<organism evidence="6 7">
    <name type="scientific">Sinorhizobium sojae CCBAU 05684</name>
    <dbReference type="NCBI Taxonomy" id="716928"/>
    <lineage>
        <taxon>Bacteria</taxon>
        <taxon>Pseudomonadati</taxon>
        <taxon>Pseudomonadota</taxon>
        <taxon>Alphaproteobacteria</taxon>
        <taxon>Hyphomicrobiales</taxon>
        <taxon>Rhizobiaceae</taxon>
        <taxon>Sinorhizobium/Ensifer group</taxon>
        <taxon>Sinorhizobium</taxon>
    </lineage>
</organism>
<comment type="similarity">
    <text evidence="1">Belongs to the LysR transcriptional regulatory family.</text>
</comment>
<dbReference type="KEGG" id="esj:SJ05684_b49350"/>
<evidence type="ECO:0000256" key="4">
    <source>
        <dbReference type="ARBA" id="ARBA00023163"/>
    </source>
</evidence>
<dbReference type="Pfam" id="PF00126">
    <property type="entry name" value="HTH_1"/>
    <property type="match status" value="1"/>
</dbReference>
<dbReference type="Pfam" id="PF03466">
    <property type="entry name" value="LysR_substrate"/>
    <property type="match status" value="1"/>
</dbReference>
<evidence type="ECO:0000313" key="7">
    <source>
        <dbReference type="Proteomes" id="UP000217211"/>
    </source>
</evidence>